<dbReference type="NCBIfam" id="TIGR02937">
    <property type="entry name" value="sigma70-ECF"/>
    <property type="match status" value="1"/>
</dbReference>
<dbReference type="InterPro" id="IPR013324">
    <property type="entry name" value="RNA_pol_sigma_r3/r4-like"/>
</dbReference>
<dbReference type="InterPro" id="IPR039425">
    <property type="entry name" value="RNA_pol_sigma-70-like"/>
</dbReference>
<dbReference type="EMBL" id="CP014228">
    <property type="protein sequence ID" value="AMD86618.1"/>
    <property type="molecule type" value="Genomic_DNA"/>
</dbReference>
<evidence type="ECO:0000259" key="6">
    <source>
        <dbReference type="Pfam" id="PF08281"/>
    </source>
</evidence>
<protein>
    <submittedName>
        <fullName evidence="7">RNA polymerase subunit sigma</fullName>
    </submittedName>
</protein>
<keyword evidence="2" id="KW-0805">Transcription regulation</keyword>
<dbReference type="InterPro" id="IPR007627">
    <property type="entry name" value="RNA_pol_sigma70_r2"/>
</dbReference>
<evidence type="ECO:0000313" key="7">
    <source>
        <dbReference type="EMBL" id="AMD86618.1"/>
    </source>
</evidence>
<proteinExistence type="inferred from homology"/>
<feature type="domain" description="RNA polymerase sigma factor 70 region 4 type 2" evidence="6">
    <location>
        <begin position="133"/>
        <end position="185"/>
    </location>
</feature>
<accession>A0A0X8JCZ6</accession>
<dbReference type="Pfam" id="PF04542">
    <property type="entry name" value="Sigma70_r2"/>
    <property type="match status" value="1"/>
</dbReference>
<dbReference type="PANTHER" id="PTHR43133">
    <property type="entry name" value="RNA POLYMERASE ECF-TYPE SIGMA FACTO"/>
    <property type="match status" value="1"/>
</dbReference>
<organism evidence="7 8">
    <name type="scientific">Actinomyces radicidentis</name>
    <dbReference type="NCBI Taxonomy" id="111015"/>
    <lineage>
        <taxon>Bacteria</taxon>
        <taxon>Bacillati</taxon>
        <taxon>Actinomycetota</taxon>
        <taxon>Actinomycetes</taxon>
        <taxon>Actinomycetales</taxon>
        <taxon>Actinomycetaceae</taxon>
        <taxon>Actinomyces</taxon>
    </lineage>
</organism>
<evidence type="ECO:0000313" key="8">
    <source>
        <dbReference type="Proteomes" id="UP000065220"/>
    </source>
</evidence>
<sequence length="193" mass="21342">MRAPAYDLPVEADDAPSDETLLGRVAAGDEGAFVLLYDRWAGRLLALVRRVLVDPAQSEEVLQEVLLEVWRTAGSFDPARGSARAWMAVMARRRAVDRVRASESARRREQRWVPTMPDADSTAQSIEDAFEAEEVRAALDAVGEPQRTTLLLAYVEGLTHSQIAERTGTPLGTVKTRVRDGVARLRTEMGVDR</sequence>
<evidence type="ECO:0000256" key="4">
    <source>
        <dbReference type="ARBA" id="ARBA00023163"/>
    </source>
</evidence>
<dbReference type="Pfam" id="PF08281">
    <property type="entry name" value="Sigma70_r4_2"/>
    <property type="match status" value="1"/>
</dbReference>
<dbReference type="InterPro" id="IPR013325">
    <property type="entry name" value="RNA_pol_sigma_r2"/>
</dbReference>
<dbReference type="PANTHER" id="PTHR43133:SF66">
    <property type="entry name" value="ECF RNA POLYMERASE SIGMA FACTOR SIGK"/>
    <property type="match status" value="1"/>
</dbReference>
<dbReference type="InterPro" id="IPR013249">
    <property type="entry name" value="RNA_pol_sigma70_r4_t2"/>
</dbReference>
<name>A0A0X8JCZ6_ACTRD</name>
<dbReference type="GO" id="GO:0016987">
    <property type="term" value="F:sigma factor activity"/>
    <property type="evidence" value="ECO:0007669"/>
    <property type="project" value="UniProtKB-KW"/>
</dbReference>
<dbReference type="InterPro" id="IPR036388">
    <property type="entry name" value="WH-like_DNA-bd_sf"/>
</dbReference>
<dbReference type="STRING" id="111015.AXF14_02175"/>
<keyword evidence="8" id="KW-1185">Reference proteome</keyword>
<evidence type="ECO:0000256" key="2">
    <source>
        <dbReference type="ARBA" id="ARBA00023015"/>
    </source>
</evidence>
<dbReference type="InterPro" id="IPR014284">
    <property type="entry name" value="RNA_pol_sigma-70_dom"/>
</dbReference>
<dbReference type="Gene3D" id="1.10.10.10">
    <property type="entry name" value="Winged helix-like DNA-binding domain superfamily/Winged helix DNA-binding domain"/>
    <property type="match status" value="1"/>
</dbReference>
<evidence type="ECO:0000256" key="3">
    <source>
        <dbReference type="ARBA" id="ARBA00023082"/>
    </source>
</evidence>
<dbReference type="Proteomes" id="UP000065220">
    <property type="component" value="Chromosome"/>
</dbReference>
<dbReference type="GO" id="GO:0003677">
    <property type="term" value="F:DNA binding"/>
    <property type="evidence" value="ECO:0007669"/>
    <property type="project" value="InterPro"/>
</dbReference>
<dbReference type="SUPFAM" id="SSF88946">
    <property type="entry name" value="Sigma2 domain of RNA polymerase sigma factors"/>
    <property type="match status" value="1"/>
</dbReference>
<dbReference type="SUPFAM" id="SSF88659">
    <property type="entry name" value="Sigma3 and sigma4 domains of RNA polymerase sigma factors"/>
    <property type="match status" value="1"/>
</dbReference>
<dbReference type="AlphaFoldDB" id="A0A0X8JCZ6"/>
<dbReference type="CDD" id="cd06171">
    <property type="entry name" value="Sigma70_r4"/>
    <property type="match status" value="1"/>
</dbReference>
<evidence type="ECO:0000259" key="5">
    <source>
        <dbReference type="Pfam" id="PF04542"/>
    </source>
</evidence>
<reference evidence="8" key="1">
    <citation type="submission" date="2016-02" db="EMBL/GenBank/DDBJ databases">
        <authorList>
            <person name="Holder M.E."/>
            <person name="Ajami N.J."/>
            <person name="Petrosino J.F."/>
        </authorList>
    </citation>
    <scope>NUCLEOTIDE SEQUENCE [LARGE SCALE GENOMIC DNA]</scope>
    <source>
        <strain evidence="8">CCUG 36733</strain>
    </source>
</reference>
<dbReference type="KEGG" id="ard:AXF14_02175"/>
<feature type="domain" description="RNA polymerase sigma-70 region 2" evidence="5">
    <location>
        <begin position="36"/>
        <end position="101"/>
    </location>
</feature>
<dbReference type="Gene3D" id="1.10.1740.10">
    <property type="match status" value="1"/>
</dbReference>
<dbReference type="GO" id="GO:0006352">
    <property type="term" value="P:DNA-templated transcription initiation"/>
    <property type="evidence" value="ECO:0007669"/>
    <property type="project" value="InterPro"/>
</dbReference>
<gene>
    <name evidence="7" type="ORF">AXF14_02175</name>
</gene>
<comment type="similarity">
    <text evidence="1">Belongs to the sigma-70 factor family. ECF subfamily.</text>
</comment>
<keyword evidence="4" id="KW-0804">Transcription</keyword>
<keyword evidence="3" id="KW-0731">Sigma factor</keyword>
<evidence type="ECO:0000256" key="1">
    <source>
        <dbReference type="ARBA" id="ARBA00010641"/>
    </source>
</evidence>